<evidence type="ECO:0000256" key="5">
    <source>
        <dbReference type="ARBA" id="ARBA00023242"/>
    </source>
</evidence>
<dbReference type="GO" id="GO:0000981">
    <property type="term" value="F:DNA-binding transcription factor activity, RNA polymerase II-specific"/>
    <property type="evidence" value="ECO:0007669"/>
    <property type="project" value="InterPro"/>
</dbReference>
<dbReference type="PANTHER" id="PTHR31845:SF10">
    <property type="entry name" value="ZN(II)2CYS6 TRANSCRIPTION FACTOR (EUROFUNG)"/>
    <property type="match status" value="1"/>
</dbReference>
<evidence type="ECO:0008006" key="9">
    <source>
        <dbReference type="Google" id="ProtNLM"/>
    </source>
</evidence>
<dbReference type="Proteomes" id="UP001270362">
    <property type="component" value="Unassembled WGS sequence"/>
</dbReference>
<evidence type="ECO:0000313" key="8">
    <source>
        <dbReference type="Proteomes" id="UP001270362"/>
    </source>
</evidence>
<dbReference type="GO" id="GO:0000976">
    <property type="term" value="F:transcription cis-regulatory region binding"/>
    <property type="evidence" value="ECO:0007669"/>
    <property type="project" value="TreeGrafter"/>
</dbReference>
<organism evidence="7 8">
    <name type="scientific">Podospora appendiculata</name>
    <dbReference type="NCBI Taxonomy" id="314037"/>
    <lineage>
        <taxon>Eukaryota</taxon>
        <taxon>Fungi</taxon>
        <taxon>Dikarya</taxon>
        <taxon>Ascomycota</taxon>
        <taxon>Pezizomycotina</taxon>
        <taxon>Sordariomycetes</taxon>
        <taxon>Sordariomycetidae</taxon>
        <taxon>Sordariales</taxon>
        <taxon>Podosporaceae</taxon>
        <taxon>Podospora</taxon>
    </lineage>
</organism>
<dbReference type="InterPro" id="IPR036864">
    <property type="entry name" value="Zn2-C6_fun-type_DNA-bd_sf"/>
</dbReference>
<dbReference type="SUPFAM" id="SSF57701">
    <property type="entry name" value="Zn2/Cys6 DNA-binding domain"/>
    <property type="match status" value="1"/>
</dbReference>
<comment type="caution">
    <text evidence="7">The sequence shown here is derived from an EMBL/GenBank/DDBJ whole genome shotgun (WGS) entry which is preliminary data.</text>
</comment>
<sequence>MDGALATPKERLRACVYCNKSKTKCIWRGEQGDASCLRCIRLSRTCIVGSKKAETRRRGPGTRVGQLEEKLDGILSLLNASHQLQHTPLSSESPSQPSPLSSAPDVYTGGSLDTNAGLSNTVVPMISTSVLDPDTSTPFDHADVVPGLCVSFTEAERLLDLYRTDYSPHFPFVPIHPSTGALELFHKHPFLFRTIIQIVAPQNAAVQRDVAQWFRAYIAEHVVVNLEKRLELLQAIVLFIAWGDVHFYVESPATTLLQLAVGLVTDLGLSKPPKIPGHVPSHVVDEARRIMGLRSRIPHSLEDMRAFLGCFYINSTAAILFRHVPMLPRYSYVTTCCDALEKAQEYDSDVLLVNVIRLQRILCRIRAAFTSSDMENGINTGFSASSAMAISSIRADMETLKRAAPIDIQTHWSFKVCYQGTLVRLYEPAIYMRASSLSGDYDSGARRSEALCCCLDAIKAFFESYAAIPLPELTYLPFPVYSHFTFSVVSATRLLFLSDSDWNRQLACRSLDFPTIIQSLSDRCEKADDWSVGEEWRRKRKFVDDARSVMAMHRDKLRWIGSWSAAKLGASSTDEPQIDHDARNPDRSEILFPIDVDDVWWQAVLEDHHYDETNDPAGLTR</sequence>
<proteinExistence type="predicted"/>
<evidence type="ECO:0000256" key="1">
    <source>
        <dbReference type="ARBA" id="ARBA00004123"/>
    </source>
</evidence>
<keyword evidence="8" id="KW-1185">Reference proteome</keyword>
<gene>
    <name evidence="7" type="ORF">B0T22DRAFT_148598</name>
</gene>
<protein>
    <recommendedName>
        <fullName evidence="9">Zn(2)-C6 fungal-type domain-containing protein</fullName>
    </recommendedName>
</protein>
<dbReference type="GO" id="GO:0008270">
    <property type="term" value="F:zinc ion binding"/>
    <property type="evidence" value="ECO:0007669"/>
    <property type="project" value="InterPro"/>
</dbReference>
<keyword evidence="3" id="KW-0238">DNA-binding</keyword>
<name>A0AAE0X8W8_9PEZI</name>
<dbReference type="InterPro" id="IPR001138">
    <property type="entry name" value="Zn2Cys6_DnaBD"/>
</dbReference>
<evidence type="ECO:0000313" key="7">
    <source>
        <dbReference type="EMBL" id="KAK3688243.1"/>
    </source>
</evidence>
<keyword evidence="4" id="KW-0804">Transcription</keyword>
<accession>A0AAE0X8W8</accession>
<keyword evidence="5" id="KW-0539">Nucleus</keyword>
<evidence type="ECO:0000256" key="2">
    <source>
        <dbReference type="ARBA" id="ARBA00023015"/>
    </source>
</evidence>
<comment type="subcellular location">
    <subcellularLocation>
        <location evidence="1">Nucleus</location>
    </subcellularLocation>
</comment>
<dbReference type="EMBL" id="JAULSO010000002">
    <property type="protein sequence ID" value="KAK3688243.1"/>
    <property type="molecule type" value="Genomic_DNA"/>
</dbReference>
<feature type="compositionally biased region" description="Low complexity" evidence="6">
    <location>
        <begin position="88"/>
        <end position="104"/>
    </location>
</feature>
<dbReference type="Gene3D" id="4.10.240.10">
    <property type="entry name" value="Zn(2)-C6 fungal-type DNA-binding domain"/>
    <property type="match status" value="1"/>
</dbReference>
<keyword evidence="2" id="KW-0805">Transcription regulation</keyword>
<dbReference type="CDD" id="cd00067">
    <property type="entry name" value="GAL4"/>
    <property type="match status" value="1"/>
</dbReference>
<reference evidence="7" key="2">
    <citation type="submission" date="2023-06" db="EMBL/GenBank/DDBJ databases">
        <authorList>
            <consortium name="Lawrence Berkeley National Laboratory"/>
            <person name="Haridas S."/>
            <person name="Hensen N."/>
            <person name="Bonometti L."/>
            <person name="Westerberg I."/>
            <person name="Brannstrom I.O."/>
            <person name="Guillou S."/>
            <person name="Cros-Aarteil S."/>
            <person name="Calhoun S."/>
            <person name="Kuo A."/>
            <person name="Mondo S."/>
            <person name="Pangilinan J."/>
            <person name="Riley R."/>
            <person name="Labutti K."/>
            <person name="Andreopoulos B."/>
            <person name="Lipzen A."/>
            <person name="Chen C."/>
            <person name="Yanf M."/>
            <person name="Daum C."/>
            <person name="Ng V."/>
            <person name="Clum A."/>
            <person name="Steindorff A."/>
            <person name="Ohm R."/>
            <person name="Martin F."/>
            <person name="Silar P."/>
            <person name="Natvig D."/>
            <person name="Lalanne C."/>
            <person name="Gautier V."/>
            <person name="Ament-Velasquez S.L."/>
            <person name="Kruys A."/>
            <person name="Hutchinson M.I."/>
            <person name="Powell A.J."/>
            <person name="Barry K."/>
            <person name="Miller A.N."/>
            <person name="Grigoriev I.V."/>
            <person name="Debuchy R."/>
            <person name="Gladieux P."/>
            <person name="Thoren M.H."/>
            <person name="Johannesson H."/>
        </authorList>
    </citation>
    <scope>NUCLEOTIDE SEQUENCE</scope>
    <source>
        <strain evidence="7">CBS 314.62</strain>
    </source>
</reference>
<dbReference type="CDD" id="cd12148">
    <property type="entry name" value="fungal_TF_MHR"/>
    <property type="match status" value="1"/>
</dbReference>
<dbReference type="PANTHER" id="PTHR31845">
    <property type="entry name" value="FINGER DOMAIN PROTEIN, PUTATIVE-RELATED"/>
    <property type="match status" value="1"/>
</dbReference>
<dbReference type="AlphaFoldDB" id="A0AAE0X8W8"/>
<dbReference type="InterPro" id="IPR051089">
    <property type="entry name" value="prtT"/>
</dbReference>
<dbReference type="GO" id="GO:0005634">
    <property type="term" value="C:nucleus"/>
    <property type="evidence" value="ECO:0007669"/>
    <property type="project" value="UniProtKB-SubCell"/>
</dbReference>
<evidence type="ECO:0000256" key="4">
    <source>
        <dbReference type="ARBA" id="ARBA00023163"/>
    </source>
</evidence>
<evidence type="ECO:0000256" key="3">
    <source>
        <dbReference type="ARBA" id="ARBA00023125"/>
    </source>
</evidence>
<evidence type="ECO:0000256" key="6">
    <source>
        <dbReference type="SAM" id="MobiDB-lite"/>
    </source>
</evidence>
<reference evidence="7" key="1">
    <citation type="journal article" date="2023" name="Mol. Phylogenet. Evol.">
        <title>Genome-scale phylogeny and comparative genomics of the fungal order Sordariales.</title>
        <authorList>
            <person name="Hensen N."/>
            <person name="Bonometti L."/>
            <person name="Westerberg I."/>
            <person name="Brannstrom I.O."/>
            <person name="Guillou S."/>
            <person name="Cros-Aarteil S."/>
            <person name="Calhoun S."/>
            <person name="Haridas S."/>
            <person name="Kuo A."/>
            <person name="Mondo S."/>
            <person name="Pangilinan J."/>
            <person name="Riley R."/>
            <person name="LaButti K."/>
            <person name="Andreopoulos B."/>
            <person name="Lipzen A."/>
            <person name="Chen C."/>
            <person name="Yan M."/>
            <person name="Daum C."/>
            <person name="Ng V."/>
            <person name="Clum A."/>
            <person name="Steindorff A."/>
            <person name="Ohm R.A."/>
            <person name="Martin F."/>
            <person name="Silar P."/>
            <person name="Natvig D.O."/>
            <person name="Lalanne C."/>
            <person name="Gautier V."/>
            <person name="Ament-Velasquez S.L."/>
            <person name="Kruys A."/>
            <person name="Hutchinson M.I."/>
            <person name="Powell A.J."/>
            <person name="Barry K."/>
            <person name="Miller A.N."/>
            <person name="Grigoriev I.V."/>
            <person name="Debuchy R."/>
            <person name="Gladieux P."/>
            <person name="Hiltunen Thoren M."/>
            <person name="Johannesson H."/>
        </authorList>
    </citation>
    <scope>NUCLEOTIDE SEQUENCE</scope>
    <source>
        <strain evidence="7">CBS 314.62</strain>
    </source>
</reference>
<feature type="region of interest" description="Disordered" evidence="6">
    <location>
        <begin position="85"/>
        <end position="106"/>
    </location>
</feature>